<evidence type="ECO:0000313" key="2">
    <source>
        <dbReference type="EMBL" id="KAA8526864.1"/>
    </source>
</evidence>
<feature type="region of interest" description="Disordered" evidence="1">
    <location>
        <begin position="1"/>
        <end position="64"/>
    </location>
</feature>
<feature type="compositionally biased region" description="Basic residues" evidence="1">
    <location>
        <begin position="1"/>
        <end position="11"/>
    </location>
</feature>
<gene>
    <name evidence="2" type="ORF">F0562_008906</name>
</gene>
<reference evidence="2 3" key="1">
    <citation type="submission" date="2019-09" db="EMBL/GenBank/DDBJ databases">
        <title>A chromosome-level genome assembly of the Chinese tupelo Nyssa sinensis.</title>
        <authorList>
            <person name="Yang X."/>
            <person name="Kang M."/>
            <person name="Yang Y."/>
            <person name="Xiong H."/>
            <person name="Wang M."/>
            <person name="Zhang Z."/>
            <person name="Wang Z."/>
            <person name="Wu H."/>
            <person name="Ma T."/>
            <person name="Liu J."/>
            <person name="Xi Z."/>
        </authorList>
    </citation>
    <scope>NUCLEOTIDE SEQUENCE [LARGE SCALE GENOMIC DNA]</scope>
    <source>
        <strain evidence="2">J267</strain>
        <tissue evidence="2">Leaf</tissue>
    </source>
</reference>
<dbReference type="EMBL" id="CM018046">
    <property type="protein sequence ID" value="KAA8526864.1"/>
    <property type="molecule type" value="Genomic_DNA"/>
</dbReference>
<feature type="compositionally biased region" description="Polar residues" evidence="1">
    <location>
        <begin position="31"/>
        <end position="45"/>
    </location>
</feature>
<sequence length="100" mass="11143">MAKNRNKKKRNGLAAMDTTSDPTVADLPQAMDTSESAAQNLSLGVSNRKMKKGVQMKKSQNVRKKKAIAKAISQNDKSLEKILKNESKTTRTQYAKKLYD</sequence>
<dbReference type="Proteomes" id="UP000325577">
    <property type="component" value="Linkage Group LG3"/>
</dbReference>
<evidence type="ECO:0000256" key="1">
    <source>
        <dbReference type="SAM" id="MobiDB-lite"/>
    </source>
</evidence>
<dbReference type="PANTHER" id="PTHR36385:SF1">
    <property type="entry name" value="OS07G0562900 PROTEIN"/>
    <property type="match status" value="1"/>
</dbReference>
<feature type="compositionally biased region" description="Basic residues" evidence="1">
    <location>
        <begin position="48"/>
        <end position="64"/>
    </location>
</feature>
<evidence type="ECO:0000313" key="3">
    <source>
        <dbReference type="Proteomes" id="UP000325577"/>
    </source>
</evidence>
<organism evidence="2 3">
    <name type="scientific">Nyssa sinensis</name>
    <dbReference type="NCBI Taxonomy" id="561372"/>
    <lineage>
        <taxon>Eukaryota</taxon>
        <taxon>Viridiplantae</taxon>
        <taxon>Streptophyta</taxon>
        <taxon>Embryophyta</taxon>
        <taxon>Tracheophyta</taxon>
        <taxon>Spermatophyta</taxon>
        <taxon>Magnoliopsida</taxon>
        <taxon>eudicotyledons</taxon>
        <taxon>Gunneridae</taxon>
        <taxon>Pentapetalae</taxon>
        <taxon>asterids</taxon>
        <taxon>Cornales</taxon>
        <taxon>Nyssaceae</taxon>
        <taxon>Nyssa</taxon>
    </lineage>
</organism>
<proteinExistence type="predicted"/>
<keyword evidence="3" id="KW-1185">Reference proteome</keyword>
<protein>
    <submittedName>
        <fullName evidence="2">Uncharacterized protein</fullName>
    </submittedName>
</protein>
<accession>A0A5J5A9G4</accession>
<dbReference type="PANTHER" id="PTHR36385">
    <property type="entry name" value="OS07G0562900 PROTEIN"/>
    <property type="match status" value="1"/>
</dbReference>
<dbReference type="AlphaFoldDB" id="A0A5J5A9G4"/>
<name>A0A5J5A9G4_9ASTE</name>
<dbReference type="OrthoDB" id="1930685at2759"/>